<feature type="signal peptide" evidence="2">
    <location>
        <begin position="1"/>
        <end position="21"/>
    </location>
</feature>
<dbReference type="Gene3D" id="3.40.190.10">
    <property type="entry name" value="Periplasmic binding protein-like II"/>
    <property type="match status" value="2"/>
</dbReference>
<evidence type="ECO:0000256" key="2">
    <source>
        <dbReference type="SAM" id="SignalP"/>
    </source>
</evidence>
<evidence type="ECO:0000256" key="1">
    <source>
        <dbReference type="ARBA" id="ARBA00022729"/>
    </source>
</evidence>
<dbReference type="PROSITE" id="PS51257">
    <property type="entry name" value="PROKAR_LIPOPROTEIN"/>
    <property type="match status" value="1"/>
</dbReference>
<organism evidence="4 5">
    <name type="scientific">Streptococcus varani</name>
    <dbReference type="NCBI Taxonomy" id="1608583"/>
    <lineage>
        <taxon>Bacteria</taxon>
        <taxon>Bacillati</taxon>
        <taxon>Bacillota</taxon>
        <taxon>Bacilli</taxon>
        <taxon>Lactobacillales</taxon>
        <taxon>Streptococcaceae</taxon>
        <taxon>Streptococcus</taxon>
    </lineage>
</organism>
<feature type="chain" id="PRO_5039242107" evidence="2">
    <location>
        <begin position="22"/>
        <end position="280"/>
    </location>
</feature>
<dbReference type="InterPro" id="IPR001638">
    <property type="entry name" value="Solute-binding_3/MltF_N"/>
</dbReference>
<protein>
    <submittedName>
        <fullName evidence="4">Amino acid ABC transporter extracellular amino acid-binding protein</fullName>
    </submittedName>
</protein>
<dbReference type="OrthoDB" id="9775197at2"/>
<dbReference type="STRING" id="1608583.BN1356_01918"/>
<dbReference type="Pfam" id="PF00497">
    <property type="entry name" value="SBP_bac_3"/>
    <property type="match status" value="1"/>
</dbReference>
<dbReference type="SMART" id="SM00062">
    <property type="entry name" value="PBPb"/>
    <property type="match status" value="1"/>
</dbReference>
<dbReference type="SUPFAM" id="SSF53850">
    <property type="entry name" value="Periplasmic binding protein-like II"/>
    <property type="match status" value="1"/>
</dbReference>
<dbReference type="AlphaFoldDB" id="A0A0E3WFI4"/>
<sequence length="280" mass="31685" precursor="true">MKLMKKIFLTLSLVFVTFLLAACAKTNKEANSDQWENYEKNKKITIGFDNTFVPMGFKNEQGENIGFDIDLANAVFAEYGIEVDWKPITWSMKEAELDNGTIDLIWNGYSVTEERKQKVLFSDVYMETEEVLIVKKDSGITKLSDMTGKIIGAQAASSGYEAFISNPKVLKDIVKDKDAAQYPTFTQAFIDLENNRIDALLVDKVYANYYLAQKDETENYHVILADLESGDFAVGARKSDVTLVKNINQGFKKLYKDGKFQEISEKWFEEDTASPAVKGE</sequence>
<dbReference type="Proteomes" id="UP000198604">
    <property type="component" value="Unassembled WGS sequence"/>
</dbReference>
<feature type="domain" description="Solute-binding protein family 3/N-terminal" evidence="3">
    <location>
        <begin position="43"/>
        <end position="271"/>
    </location>
</feature>
<keyword evidence="5" id="KW-1185">Reference proteome</keyword>
<evidence type="ECO:0000313" key="4">
    <source>
        <dbReference type="EMBL" id="CQR25576.1"/>
    </source>
</evidence>
<name>A0A0E3WFI4_9STRE</name>
<reference evidence="5" key="1">
    <citation type="submission" date="2015-03" db="EMBL/GenBank/DDBJ databases">
        <authorList>
            <person name="Urmite Genomes"/>
        </authorList>
    </citation>
    <scope>NUCLEOTIDE SEQUENCE [LARGE SCALE GENOMIC DNA]</scope>
    <source>
        <strain evidence="5">FF10</strain>
    </source>
</reference>
<keyword evidence="1 2" id="KW-0732">Signal</keyword>
<evidence type="ECO:0000313" key="5">
    <source>
        <dbReference type="Proteomes" id="UP000198604"/>
    </source>
</evidence>
<dbReference type="EMBL" id="CTEN01000004">
    <property type="protein sequence ID" value="CQR25576.1"/>
    <property type="molecule type" value="Genomic_DNA"/>
</dbReference>
<dbReference type="PANTHER" id="PTHR35936">
    <property type="entry name" value="MEMBRANE-BOUND LYTIC MUREIN TRANSGLYCOSYLASE F"/>
    <property type="match status" value="1"/>
</dbReference>
<dbReference type="CDD" id="cd00996">
    <property type="entry name" value="PBP2_AatB_like"/>
    <property type="match status" value="1"/>
</dbReference>
<accession>A0A0E3WFI4</accession>
<dbReference type="PANTHER" id="PTHR35936:SF34">
    <property type="entry name" value="ABC TRANSPORTER EXTRACELLULAR-BINDING PROTEIN YCKB-RELATED"/>
    <property type="match status" value="1"/>
</dbReference>
<evidence type="ECO:0000259" key="3">
    <source>
        <dbReference type="SMART" id="SM00062"/>
    </source>
</evidence>
<gene>
    <name evidence="4" type="ORF">BN1356_01918</name>
</gene>
<dbReference type="RefSeq" id="WP_093651112.1">
    <property type="nucleotide sequence ID" value="NZ_CTEN01000004.1"/>
</dbReference>
<proteinExistence type="predicted"/>